<gene>
    <name evidence="1" type="ORF">CP49_21895</name>
</gene>
<protein>
    <submittedName>
        <fullName evidence="1">Uncharacterized protein</fullName>
    </submittedName>
</protein>
<name>A0A0R3LS76_9BRAD</name>
<comment type="caution">
    <text evidence="1">The sequence shown here is derived from an EMBL/GenBank/DDBJ whole genome shotgun (WGS) entry which is preliminary data.</text>
</comment>
<dbReference type="Proteomes" id="UP000051913">
    <property type="component" value="Unassembled WGS sequence"/>
</dbReference>
<accession>A0A0R3LS76</accession>
<evidence type="ECO:0000313" key="2">
    <source>
        <dbReference type="Proteomes" id="UP000051913"/>
    </source>
</evidence>
<evidence type="ECO:0000313" key="1">
    <source>
        <dbReference type="EMBL" id="KRR10778.1"/>
    </source>
</evidence>
<reference evidence="1 2" key="1">
    <citation type="submission" date="2014-03" db="EMBL/GenBank/DDBJ databases">
        <title>Bradyrhizobium valentinum sp. nov., isolated from effective nodules of Lupinus mariae-josephae, a lupine endemic of basic-lime soils in Eastern Spain.</title>
        <authorList>
            <person name="Duran D."/>
            <person name="Rey L."/>
            <person name="Navarro A."/>
            <person name="Busquets A."/>
            <person name="Imperial J."/>
            <person name="Ruiz-Argueso T."/>
        </authorList>
    </citation>
    <scope>NUCLEOTIDE SEQUENCE [LARGE SCALE GENOMIC DNA]</scope>
    <source>
        <strain evidence="1 2">LmjM3</strain>
    </source>
</reference>
<sequence length="122" mass="12611">MLDSGAASFRVFAGGSNGYLADPFPFRHEGPTGRTGGSSARADPLFGHPALQCIGSAVAACRARQAGHPAPAADGAALVAEARLFPVRPQGVLVPLRTCYRSPLLAAGDLDRLYSEIVLLPI</sequence>
<dbReference type="EMBL" id="LLXX01000047">
    <property type="protein sequence ID" value="KRR10778.1"/>
    <property type="molecule type" value="Genomic_DNA"/>
</dbReference>
<keyword evidence="2" id="KW-1185">Reference proteome</keyword>
<dbReference type="AlphaFoldDB" id="A0A0R3LS76"/>
<proteinExistence type="predicted"/>
<organism evidence="1 2">
    <name type="scientific">Bradyrhizobium valentinum</name>
    <dbReference type="NCBI Taxonomy" id="1518501"/>
    <lineage>
        <taxon>Bacteria</taxon>
        <taxon>Pseudomonadati</taxon>
        <taxon>Pseudomonadota</taxon>
        <taxon>Alphaproteobacteria</taxon>
        <taxon>Hyphomicrobiales</taxon>
        <taxon>Nitrobacteraceae</taxon>
        <taxon>Bradyrhizobium</taxon>
    </lineage>
</organism>